<feature type="transmembrane region" description="Helical" evidence="1">
    <location>
        <begin position="7"/>
        <end position="27"/>
    </location>
</feature>
<dbReference type="EMBL" id="JAARWN010000011">
    <property type="protein sequence ID" value="MBC1936893.1"/>
    <property type="molecule type" value="Genomic_DNA"/>
</dbReference>
<evidence type="ECO:0000313" key="3">
    <source>
        <dbReference type="Proteomes" id="UP000535908"/>
    </source>
</evidence>
<keyword evidence="1" id="KW-0812">Transmembrane</keyword>
<sequence length="59" mass="6414">MRNEVVDYLLGVFAGASTLFLVGYFLLGESLSVAVIISVASFLILSTSFIFKYRKGTST</sequence>
<evidence type="ECO:0000313" key="2">
    <source>
        <dbReference type="EMBL" id="MBC1936893.1"/>
    </source>
</evidence>
<proteinExistence type="predicted"/>
<reference evidence="2 3" key="1">
    <citation type="submission" date="2020-03" db="EMBL/GenBank/DDBJ databases">
        <title>Soil Listeria distribution.</title>
        <authorList>
            <person name="Liao J."/>
            <person name="Wiedmann M."/>
        </authorList>
    </citation>
    <scope>NUCLEOTIDE SEQUENCE [LARGE SCALE GENOMIC DNA]</scope>
    <source>
        <strain evidence="2 3">FSL L7-0741</strain>
    </source>
</reference>
<keyword evidence="1" id="KW-0472">Membrane</keyword>
<feature type="transmembrane region" description="Helical" evidence="1">
    <location>
        <begin position="33"/>
        <end position="51"/>
    </location>
</feature>
<gene>
    <name evidence="2" type="ORF">HCA69_10975</name>
</gene>
<evidence type="ECO:0000256" key="1">
    <source>
        <dbReference type="SAM" id="Phobius"/>
    </source>
</evidence>
<dbReference type="AlphaFoldDB" id="A0A7X1CQC5"/>
<keyword evidence="1" id="KW-1133">Transmembrane helix</keyword>
<name>A0A7X1CQC5_9LIST</name>
<dbReference type="RefSeq" id="WP_185410371.1">
    <property type="nucleotide sequence ID" value="NZ_JAARRE010000008.1"/>
</dbReference>
<protein>
    <submittedName>
        <fullName evidence="2">Uncharacterized protein</fullName>
    </submittedName>
</protein>
<comment type="caution">
    <text evidence="2">The sequence shown here is derived from an EMBL/GenBank/DDBJ whole genome shotgun (WGS) entry which is preliminary data.</text>
</comment>
<organism evidence="2 3">
    <name type="scientific">Listeria grandensis</name>
    <dbReference type="NCBI Taxonomy" id="1494963"/>
    <lineage>
        <taxon>Bacteria</taxon>
        <taxon>Bacillati</taxon>
        <taxon>Bacillota</taxon>
        <taxon>Bacilli</taxon>
        <taxon>Bacillales</taxon>
        <taxon>Listeriaceae</taxon>
        <taxon>Listeria</taxon>
    </lineage>
</organism>
<dbReference type="Proteomes" id="UP000535908">
    <property type="component" value="Unassembled WGS sequence"/>
</dbReference>
<accession>A0A7X1CQC5</accession>